<feature type="transmembrane region" description="Helical" evidence="8">
    <location>
        <begin position="43"/>
        <end position="60"/>
    </location>
</feature>
<dbReference type="Pfam" id="PF05620">
    <property type="entry name" value="TMEM208_SND2"/>
    <property type="match status" value="1"/>
</dbReference>
<reference evidence="9" key="2">
    <citation type="submission" date="2023-06" db="EMBL/GenBank/DDBJ databases">
        <authorList>
            <consortium name="Lawrence Berkeley National Laboratory"/>
            <person name="Mondo S.J."/>
            <person name="Hensen N."/>
            <person name="Bonometti L."/>
            <person name="Westerberg I."/>
            <person name="Brannstrom I.O."/>
            <person name="Guillou S."/>
            <person name="Cros-Aarteil S."/>
            <person name="Calhoun S."/>
            <person name="Haridas S."/>
            <person name="Kuo A."/>
            <person name="Pangilinan J."/>
            <person name="Riley R."/>
            <person name="Labutti K."/>
            <person name="Andreopoulos B."/>
            <person name="Lipzen A."/>
            <person name="Chen C."/>
            <person name="Yanf M."/>
            <person name="Daum C."/>
            <person name="Ng V."/>
            <person name="Clum A."/>
            <person name="Steindorff A."/>
            <person name="Ohm R."/>
            <person name="Martin F."/>
            <person name="Silar P."/>
            <person name="Natvig D."/>
            <person name="Lalanne C."/>
            <person name="Gautier V."/>
            <person name="Ament-Velasquez S.L."/>
            <person name="Kruys A."/>
            <person name="Hutchinson M.I."/>
            <person name="Powell A.J."/>
            <person name="Barry K."/>
            <person name="Miller A.N."/>
            <person name="Grigoriev I.V."/>
            <person name="Debuchy R."/>
            <person name="Gladieux P."/>
            <person name="Thoren M.H."/>
            <person name="Johannesson H."/>
        </authorList>
    </citation>
    <scope>NUCLEOTIDE SEQUENCE</scope>
    <source>
        <strain evidence="9">CBS 626.80</strain>
    </source>
</reference>
<proteinExistence type="inferred from homology"/>
<evidence type="ECO:0000313" key="10">
    <source>
        <dbReference type="Proteomes" id="UP001303222"/>
    </source>
</evidence>
<protein>
    <recommendedName>
        <fullName evidence="11">DUF788 domain-containing protein</fullName>
    </recommendedName>
</protein>
<accession>A0AAN6NY87</accession>
<evidence type="ECO:0000256" key="4">
    <source>
        <dbReference type="ARBA" id="ARBA00022824"/>
    </source>
</evidence>
<dbReference type="Proteomes" id="UP001303222">
    <property type="component" value="Unassembled WGS sequence"/>
</dbReference>
<dbReference type="PANTHER" id="PTHR13505">
    <property type="entry name" value="TRANSMEMBRANE PROTEIN 208"/>
    <property type="match status" value="1"/>
</dbReference>
<evidence type="ECO:0000256" key="6">
    <source>
        <dbReference type="ARBA" id="ARBA00023136"/>
    </source>
</evidence>
<keyword evidence="6 8" id="KW-0472">Membrane</keyword>
<feature type="transmembrane region" description="Helical" evidence="8">
    <location>
        <begin position="96"/>
        <end position="125"/>
    </location>
</feature>
<keyword evidence="5 8" id="KW-1133">Transmembrane helix</keyword>
<evidence type="ECO:0000256" key="7">
    <source>
        <dbReference type="SAM" id="MobiDB-lite"/>
    </source>
</evidence>
<dbReference type="InterPro" id="IPR008506">
    <property type="entry name" value="SND2/TMEM208"/>
</dbReference>
<evidence type="ECO:0000256" key="3">
    <source>
        <dbReference type="ARBA" id="ARBA00022692"/>
    </source>
</evidence>
<feature type="transmembrane region" description="Helical" evidence="8">
    <location>
        <begin position="20"/>
        <end position="38"/>
    </location>
</feature>
<gene>
    <name evidence="9" type="ORF">QBC32DRAFT_312306</name>
</gene>
<evidence type="ECO:0000256" key="1">
    <source>
        <dbReference type="ARBA" id="ARBA00004477"/>
    </source>
</evidence>
<dbReference type="AlphaFoldDB" id="A0AAN6NY87"/>
<evidence type="ECO:0000256" key="8">
    <source>
        <dbReference type="SAM" id="Phobius"/>
    </source>
</evidence>
<sequence length="170" mass="18195">MAQKARKDRAKSNETTLKNLHIGALTVNGIFLLSHFLFRSRSLLFWFILSIPSFLCQYTLEKTGRPSYDPSTRALKASGEDLAAPGLTEYMFDVVWVTWAAAVLVTLFGNWAWIFWTIVPAYGLYKGFGLMGAAKSMAGLGGMGAGAGGDAGAGAGAVPAGNRKQRRAAA</sequence>
<dbReference type="PANTHER" id="PTHR13505:SF7">
    <property type="entry name" value="TRANSMEMBRANE PROTEIN 208"/>
    <property type="match status" value="1"/>
</dbReference>
<keyword evidence="4" id="KW-0256">Endoplasmic reticulum</keyword>
<dbReference type="GO" id="GO:0006624">
    <property type="term" value="P:vacuolar protein processing"/>
    <property type="evidence" value="ECO:0007669"/>
    <property type="project" value="TreeGrafter"/>
</dbReference>
<comment type="caution">
    <text evidence="9">The sequence shown here is derived from an EMBL/GenBank/DDBJ whole genome shotgun (WGS) entry which is preliminary data.</text>
</comment>
<feature type="region of interest" description="Disordered" evidence="7">
    <location>
        <begin position="149"/>
        <end position="170"/>
    </location>
</feature>
<dbReference type="GO" id="GO:0005773">
    <property type="term" value="C:vacuole"/>
    <property type="evidence" value="ECO:0007669"/>
    <property type="project" value="GOC"/>
</dbReference>
<evidence type="ECO:0000256" key="5">
    <source>
        <dbReference type="ARBA" id="ARBA00022989"/>
    </source>
</evidence>
<evidence type="ECO:0000256" key="2">
    <source>
        <dbReference type="ARBA" id="ARBA00009950"/>
    </source>
</evidence>
<dbReference type="EMBL" id="MU859094">
    <property type="protein sequence ID" value="KAK3954150.1"/>
    <property type="molecule type" value="Genomic_DNA"/>
</dbReference>
<evidence type="ECO:0008006" key="11">
    <source>
        <dbReference type="Google" id="ProtNLM"/>
    </source>
</evidence>
<comment type="similarity">
    <text evidence="2">Belongs to the TMEM208 family.</text>
</comment>
<reference evidence="9" key="1">
    <citation type="journal article" date="2023" name="Mol. Phylogenet. Evol.">
        <title>Genome-scale phylogeny and comparative genomics of the fungal order Sordariales.</title>
        <authorList>
            <person name="Hensen N."/>
            <person name="Bonometti L."/>
            <person name="Westerberg I."/>
            <person name="Brannstrom I.O."/>
            <person name="Guillou S."/>
            <person name="Cros-Aarteil S."/>
            <person name="Calhoun S."/>
            <person name="Haridas S."/>
            <person name="Kuo A."/>
            <person name="Mondo S."/>
            <person name="Pangilinan J."/>
            <person name="Riley R."/>
            <person name="LaButti K."/>
            <person name="Andreopoulos B."/>
            <person name="Lipzen A."/>
            <person name="Chen C."/>
            <person name="Yan M."/>
            <person name="Daum C."/>
            <person name="Ng V."/>
            <person name="Clum A."/>
            <person name="Steindorff A."/>
            <person name="Ohm R.A."/>
            <person name="Martin F."/>
            <person name="Silar P."/>
            <person name="Natvig D.O."/>
            <person name="Lalanne C."/>
            <person name="Gautier V."/>
            <person name="Ament-Velasquez S.L."/>
            <person name="Kruys A."/>
            <person name="Hutchinson M.I."/>
            <person name="Powell A.J."/>
            <person name="Barry K."/>
            <person name="Miller A.N."/>
            <person name="Grigoriev I.V."/>
            <person name="Debuchy R."/>
            <person name="Gladieux P."/>
            <person name="Hiltunen Thoren M."/>
            <person name="Johannesson H."/>
        </authorList>
    </citation>
    <scope>NUCLEOTIDE SEQUENCE</scope>
    <source>
        <strain evidence="9">CBS 626.80</strain>
    </source>
</reference>
<comment type="subcellular location">
    <subcellularLocation>
        <location evidence="1">Endoplasmic reticulum membrane</location>
        <topology evidence="1">Multi-pass membrane protein</topology>
    </subcellularLocation>
</comment>
<name>A0AAN6NY87_9PEZI</name>
<dbReference type="GO" id="GO:0005789">
    <property type="term" value="C:endoplasmic reticulum membrane"/>
    <property type="evidence" value="ECO:0007669"/>
    <property type="project" value="UniProtKB-SubCell"/>
</dbReference>
<keyword evidence="3 8" id="KW-0812">Transmembrane</keyword>
<keyword evidence="10" id="KW-1185">Reference proteome</keyword>
<organism evidence="9 10">
    <name type="scientific">Pseudoneurospora amorphoporcata</name>
    <dbReference type="NCBI Taxonomy" id="241081"/>
    <lineage>
        <taxon>Eukaryota</taxon>
        <taxon>Fungi</taxon>
        <taxon>Dikarya</taxon>
        <taxon>Ascomycota</taxon>
        <taxon>Pezizomycotina</taxon>
        <taxon>Sordariomycetes</taxon>
        <taxon>Sordariomycetidae</taxon>
        <taxon>Sordariales</taxon>
        <taxon>Sordariaceae</taxon>
        <taxon>Pseudoneurospora</taxon>
    </lineage>
</organism>
<evidence type="ECO:0000313" key="9">
    <source>
        <dbReference type="EMBL" id="KAK3954150.1"/>
    </source>
</evidence>